<dbReference type="RefSeq" id="WP_183910026.1">
    <property type="nucleotide sequence ID" value="NZ_JACHXZ010000002.1"/>
</dbReference>
<dbReference type="Proteomes" id="UP000559987">
    <property type="component" value="Unassembled WGS sequence"/>
</dbReference>
<keyword evidence="2" id="KW-1185">Reference proteome</keyword>
<protein>
    <submittedName>
        <fullName evidence="1">Uncharacterized protein</fullName>
    </submittedName>
</protein>
<gene>
    <name evidence="1" type="ORF">FHS30_001736</name>
</gene>
<dbReference type="EMBL" id="JACHXZ010000002">
    <property type="protein sequence ID" value="MBB3168552.1"/>
    <property type="molecule type" value="Genomic_DNA"/>
</dbReference>
<sequence length="183" mass="20341">MSQQLIWNLAGIVYKEQAVNFLKRFEASLCVFSGSVEQVYANYNIWPVTADNSKLLVLPNPDAHHDTYQAICTEAVVRTGLFIVPGEALGKTGLMLAKSNKATGKFQFTPLAIGLKAVAERMPKGEPFLPVITNKDLRELNKAAPILHLHRVKPSLLKDLSRFDANSLQETIQAKMNRFLMCA</sequence>
<proteinExistence type="predicted"/>
<evidence type="ECO:0000313" key="2">
    <source>
        <dbReference type="Proteomes" id="UP000559987"/>
    </source>
</evidence>
<comment type="caution">
    <text evidence="1">The sequence shown here is derived from an EMBL/GenBank/DDBJ whole genome shotgun (WGS) entry which is preliminary data.</text>
</comment>
<name>A0A839UL44_9GAMM</name>
<dbReference type="AlphaFoldDB" id="A0A839UL44"/>
<evidence type="ECO:0000313" key="1">
    <source>
        <dbReference type="EMBL" id="MBB3168552.1"/>
    </source>
</evidence>
<reference evidence="1 2" key="1">
    <citation type="submission" date="2020-08" db="EMBL/GenBank/DDBJ databases">
        <title>Genomic Encyclopedia of Type Strains, Phase III (KMG-III): the genomes of soil and plant-associated and newly described type strains.</title>
        <authorList>
            <person name="Whitman W."/>
        </authorList>
    </citation>
    <scope>NUCLEOTIDE SEQUENCE [LARGE SCALE GENOMIC DNA]</scope>
    <source>
        <strain evidence="1 2">CECT 8571</strain>
    </source>
</reference>
<accession>A0A839UL44</accession>
<organism evidence="1 2">
    <name type="scientific">Simiduia aestuariiviva</name>
    <dbReference type="NCBI Taxonomy" id="1510459"/>
    <lineage>
        <taxon>Bacteria</taxon>
        <taxon>Pseudomonadati</taxon>
        <taxon>Pseudomonadota</taxon>
        <taxon>Gammaproteobacteria</taxon>
        <taxon>Cellvibrionales</taxon>
        <taxon>Cellvibrionaceae</taxon>
        <taxon>Simiduia</taxon>
    </lineage>
</organism>